<keyword evidence="5 10" id="KW-1133">Transmembrane helix</keyword>
<sequence length="306" mass="33534">MVSSPSTPWIYRHSRLIILTIAIIGAIETAYLTAIKLLGGVAVCPTQGCHEVLNSPLATVAGIPISLFGFLAYFTMASLAATPWLVNPSSQKNLRTKLEAATWWIMFSLATAMAVMSGFLMYLLAFELQAFCPYCVASAIFSISLFVLTMVGRFWDDFGQQLLVGVAVTMVALVTLLGVYDAQPTSATPPPTLVSRQITTNSGAAEISLATHLQQIGAQTFGAYWCPHCYEQKQLFGRQAFAILDYVECDPQGPNARPQLCQQAGINAYPTWEINQKFYQGRLSLQKLAELSGYEDRQDFANSPFD</sequence>
<name>A0A5M3SZU4_LIMPL</name>
<dbReference type="InterPro" id="IPR036249">
    <property type="entry name" value="Thioredoxin-like_sf"/>
</dbReference>
<dbReference type="RefSeq" id="WP_006616632.1">
    <property type="nucleotide sequence ID" value="NZ_BIMW01000033.1"/>
</dbReference>
<dbReference type="CDD" id="cd12916">
    <property type="entry name" value="VKOR_1"/>
    <property type="match status" value="1"/>
</dbReference>
<organism evidence="12 13">
    <name type="scientific">Limnospira platensis NIES-46</name>
    <dbReference type="NCBI Taxonomy" id="1236695"/>
    <lineage>
        <taxon>Bacteria</taxon>
        <taxon>Bacillati</taxon>
        <taxon>Cyanobacteriota</taxon>
        <taxon>Cyanophyceae</taxon>
        <taxon>Oscillatoriophycideae</taxon>
        <taxon>Oscillatoriales</taxon>
        <taxon>Sirenicapillariaceae</taxon>
        <taxon>Limnospira</taxon>
    </lineage>
</organism>
<evidence type="ECO:0000313" key="12">
    <source>
        <dbReference type="EMBL" id="GCE92654.1"/>
    </source>
</evidence>
<evidence type="ECO:0000256" key="10">
    <source>
        <dbReference type="SAM" id="Phobius"/>
    </source>
</evidence>
<evidence type="ECO:0000256" key="5">
    <source>
        <dbReference type="ARBA" id="ARBA00022989"/>
    </source>
</evidence>
<keyword evidence="8" id="KW-1015">Disulfide bond</keyword>
<gene>
    <name evidence="12" type="ORF">NIES46_06940</name>
</gene>
<dbReference type="Gene3D" id="1.20.1440.130">
    <property type="entry name" value="VKOR domain"/>
    <property type="match status" value="1"/>
</dbReference>
<dbReference type="Proteomes" id="UP000326169">
    <property type="component" value="Unassembled WGS sequence"/>
</dbReference>
<dbReference type="EMBL" id="BIMW01000033">
    <property type="protein sequence ID" value="GCE92654.1"/>
    <property type="molecule type" value="Genomic_DNA"/>
</dbReference>
<dbReference type="InterPro" id="IPR044698">
    <property type="entry name" value="VKOR/LTO1"/>
</dbReference>
<evidence type="ECO:0000256" key="3">
    <source>
        <dbReference type="ARBA" id="ARBA00022692"/>
    </source>
</evidence>
<dbReference type="GeneID" id="301681638"/>
<proteinExistence type="inferred from homology"/>
<dbReference type="PANTHER" id="PTHR34573:SF1">
    <property type="entry name" value="VITAMIN K EPOXIDE REDUCTASE DOMAIN-CONTAINING PROTEIN"/>
    <property type="match status" value="1"/>
</dbReference>
<comment type="similarity">
    <text evidence="2">Belongs to the VKOR family.</text>
</comment>
<feature type="transmembrane region" description="Helical" evidence="10">
    <location>
        <begin position="16"/>
        <end position="44"/>
    </location>
</feature>
<accession>A0A5M3SZU4</accession>
<evidence type="ECO:0000256" key="6">
    <source>
        <dbReference type="ARBA" id="ARBA00023002"/>
    </source>
</evidence>
<feature type="domain" description="Vitamin K epoxide reductase" evidence="11">
    <location>
        <begin position="11"/>
        <end position="153"/>
    </location>
</feature>
<reference evidence="12 13" key="1">
    <citation type="journal article" date="2019" name="J Genomics">
        <title>The Draft Genome of a Hydrogen-producing Cyanobacterium, Arthrospira platensis NIES-46.</title>
        <authorList>
            <person name="Suzuki S."/>
            <person name="Yamaguchi H."/>
            <person name="Kawachi M."/>
        </authorList>
    </citation>
    <scope>NUCLEOTIDE SEQUENCE [LARGE SCALE GENOMIC DNA]</scope>
    <source>
        <strain evidence="12 13">NIES-46</strain>
    </source>
</reference>
<dbReference type="SMART" id="SM00756">
    <property type="entry name" value="VKc"/>
    <property type="match status" value="1"/>
</dbReference>
<evidence type="ECO:0000256" key="2">
    <source>
        <dbReference type="ARBA" id="ARBA00006214"/>
    </source>
</evidence>
<dbReference type="Gene3D" id="3.40.30.10">
    <property type="entry name" value="Glutaredoxin"/>
    <property type="match status" value="1"/>
</dbReference>
<evidence type="ECO:0000313" key="13">
    <source>
        <dbReference type="Proteomes" id="UP000326169"/>
    </source>
</evidence>
<keyword evidence="13" id="KW-1185">Reference proteome</keyword>
<feature type="transmembrane region" description="Helical" evidence="10">
    <location>
        <begin position="56"/>
        <end position="81"/>
    </location>
</feature>
<evidence type="ECO:0000256" key="8">
    <source>
        <dbReference type="ARBA" id="ARBA00023157"/>
    </source>
</evidence>
<keyword evidence="9" id="KW-0676">Redox-active center</keyword>
<protein>
    <recommendedName>
        <fullName evidence="11">Vitamin K epoxide reductase domain-containing protein</fullName>
    </recommendedName>
</protein>
<feature type="transmembrane region" description="Helical" evidence="10">
    <location>
        <begin position="131"/>
        <end position="155"/>
    </location>
</feature>
<evidence type="ECO:0000256" key="4">
    <source>
        <dbReference type="ARBA" id="ARBA00022719"/>
    </source>
</evidence>
<evidence type="ECO:0000256" key="1">
    <source>
        <dbReference type="ARBA" id="ARBA00004141"/>
    </source>
</evidence>
<keyword evidence="7 10" id="KW-0472">Membrane</keyword>
<evidence type="ECO:0000256" key="9">
    <source>
        <dbReference type="ARBA" id="ARBA00023284"/>
    </source>
</evidence>
<comment type="subcellular location">
    <subcellularLocation>
        <location evidence="1">Membrane</location>
        <topology evidence="1">Multi-pass membrane protein</topology>
    </subcellularLocation>
</comment>
<keyword evidence="6" id="KW-0560">Oxidoreductase</keyword>
<dbReference type="Pfam" id="PF07884">
    <property type="entry name" value="VKOR"/>
    <property type="match status" value="1"/>
</dbReference>
<evidence type="ECO:0000259" key="11">
    <source>
        <dbReference type="SMART" id="SM00756"/>
    </source>
</evidence>
<evidence type="ECO:0000256" key="7">
    <source>
        <dbReference type="ARBA" id="ARBA00023136"/>
    </source>
</evidence>
<dbReference type="InterPro" id="IPR012932">
    <property type="entry name" value="VKOR"/>
</dbReference>
<keyword evidence="3 10" id="KW-0812">Transmembrane</keyword>
<keyword evidence="4" id="KW-0874">Quinone</keyword>
<comment type="caution">
    <text evidence="12">The sequence shown here is derived from an EMBL/GenBank/DDBJ whole genome shotgun (WGS) entry which is preliminary data.</text>
</comment>
<feature type="transmembrane region" description="Helical" evidence="10">
    <location>
        <begin position="161"/>
        <end position="180"/>
    </location>
</feature>
<dbReference type="PANTHER" id="PTHR34573">
    <property type="entry name" value="VKC DOMAIN-CONTAINING PROTEIN"/>
    <property type="match status" value="1"/>
</dbReference>
<feature type="transmembrane region" description="Helical" evidence="10">
    <location>
        <begin position="101"/>
        <end position="124"/>
    </location>
</feature>
<dbReference type="SUPFAM" id="SSF52833">
    <property type="entry name" value="Thioredoxin-like"/>
    <property type="match status" value="1"/>
</dbReference>
<dbReference type="InterPro" id="IPR038354">
    <property type="entry name" value="VKOR_sf"/>
</dbReference>